<keyword evidence="3" id="KW-1185">Reference proteome</keyword>
<keyword evidence="1" id="KW-1133">Transmembrane helix</keyword>
<keyword evidence="1" id="KW-0472">Membrane</keyword>
<dbReference type="RefSeq" id="WP_175304475.1">
    <property type="nucleotide sequence ID" value="NZ_CZPZ01000012.1"/>
</dbReference>
<keyword evidence="1" id="KW-0812">Transmembrane</keyword>
<accession>A0A0S4LC15</accession>
<proteinExistence type="predicted"/>
<evidence type="ECO:0000256" key="1">
    <source>
        <dbReference type="SAM" id="Phobius"/>
    </source>
</evidence>
<protein>
    <submittedName>
        <fullName evidence="2">Uncharacterized protein</fullName>
    </submittedName>
</protein>
<evidence type="ECO:0000313" key="3">
    <source>
        <dbReference type="Proteomes" id="UP000198736"/>
    </source>
</evidence>
<gene>
    <name evidence="2" type="ORF">COMA2_20124</name>
</gene>
<evidence type="ECO:0000313" key="2">
    <source>
        <dbReference type="EMBL" id="CUS35171.1"/>
    </source>
</evidence>
<dbReference type="STRING" id="1742973.COMA2_20124"/>
<sequence length="133" mass="14179">MIDTSGRRCEQRTSHGDQAIALIVRGLLLCIVMAGISGCIAPEAIDLGSYDPAHDQKAIARYYSNQAMAMREKSNAQATAAARYEALFGAEADLVSGAKSLAHYYEQTALELERVAQAHAAVARSTRTPAAVP</sequence>
<reference evidence="3" key="1">
    <citation type="submission" date="2015-10" db="EMBL/GenBank/DDBJ databases">
        <authorList>
            <person name="Luecker S."/>
            <person name="Luecker S."/>
        </authorList>
    </citation>
    <scope>NUCLEOTIDE SEQUENCE [LARGE SCALE GENOMIC DNA]</scope>
</reference>
<dbReference type="Proteomes" id="UP000198736">
    <property type="component" value="Unassembled WGS sequence"/>
</dbReference>
<organism evidence="2 3">
    <name type="scientific">Candidatus Nitrospira nitrificans</name>
    <dbReference type="NCBI Taxonomy" id="1742973"/>
    <lineage>
        <taxon>Bacteria</taxon>
        <taxon>Pseudomonadati</taxon>
        <taxon>Nitrospirota</taxon>
        <taxon>Nitrospiria</taxon>
        <taxon>Nitrospirales</taxon>
        <taxon>Nitrospiraceae</taxon>
        <taxon>Nitrospira</taxon>
    </lineage>
</organism>
<dbReference type="EMBL" id="CZPZ01000012">
    <property type="protein sequence ID" value="CUS35171.1"/>
    <property type="molecule type" value="Genomic_DNA"/>
</dbReference>
<feature type="transmembrane region" description="Helical" evidence="1">
    <location>
        <begin position="20"/>
        <end position="41"/>
    </location>
</feature>
<name>A0A0S4LC15_9BACT</name>
<dbReference type="AlphaFoldDB" id="A0A0S4LC15"/>